<feature type="compositionally biased region" description="Polar residues" evidence="1">
    <location>
        <begin position="133"/>
        <end position="148"/>
    </location>
</feature>
<name>A0A9Q3GCG2_9BASI</name>
<protein>
    <submittedName>
        <fullName evidence="2">Uncharacterized protein</fullName>
    </submittedName>
</protein>
<gene>
    <name evidence="2" type="ORF">O181_001486</name>
</gene>
<dbReference type="AlphaFoldDB" id="A0A9Q3GCG2"/>
<sequence>MEANIQSNQMDLDKEEAKPGLDLESSPQERHVWRIPEFPPHSPRNISVPGQILVHRSQERGVGNMTNPLEGGYELLFTHQEKTIELLGGWNLFSFKDKVKKRKNWLKSQSLLSIDQKRELEMTPALDEEGPVASTSSSFRSVQKQAQRTSEEERSQGQRQIQLAQTLPTRVEDPQIRALSHVKHIKYGQNSYGIHSQAAGKDKQDFSIQIMD</sequence>
<dbReference type="Proteomes" id="UP000765509">
    <property type="component" value="Unassembled WGS sequence"/>
</dbReference>
<reference evidence="2" key="1">
    <citation type="submission" date="2021-03" db="EMBL/GenBank/DDBJ databases">
        <title>Draft genome sequence of rust myrtle Austropuccinia psidii MF-1, a brazilian biotype.</title>
        <authorList>
            <person name="Quecine M.C."/>
            <person name="Pachon D.M.R."/>
            <person name="Bonatelli M.L."/>
            <person name="Correr F.H."/>
            <person name="Franceschini L.M."/>
            <person name="Leite T.F."/>
            <person name="Margarido G.R.A."/>
            <person name="Almeida C.A."/>
            <person name="Ferrarezi J.A."/>
            <person name="Labate C.A."/>
        </authorList>
    </citation>
    <scope>NUCLEOTIDE SEQUENCE</scope>
    <source>
        <strain evidence="2">MF-1</strain>
    </source>
</reference>
<feature type="region of interest" description="Disordered" evidence="1">
    <location>
        <begin position="1"/>
        <end position="29"/>
    </location>
</feature>
<proteinExistence type="predicted"/>
<organism evidence="2 3">
    <name type="scientific">Austropuccinia psidii MF-1</name>
    <dbReference type="NCBI Taxonomy" id="1389203"/>
    <lineage>
        <taxon>Eukaryota</taxon>
        <taxon>Fungi</taxon>
        <taxon>Dikarya</taxon>
        <taxon>Basidiomycota</taxon>
        <taxon>Pucciniomycotina</taxon>
        <taxon>Pucciniomycetes</taxon>
        <taxon>Pucciniales</taxon>
        <taxon>Sphaerophragmiaceae</taxon>
        <taxon>Austropuccinia</taxon>
    </lineage>
</organism>
<evidence type="ECO:0000256" key="1">
    <source>
        <dbReference type="SAM" id="MobiDB-lite"/>
    </source>
</evidence>
<feature type="compositionally biased region" description="Polar residues" evidence="1">
    <location>
        <begin position="157"/>
        <end position="167"/>
    </location>
</feature>
<feature type="compositionally biased region" description="Basic and acidic residues" evidence="1">
    <location>
        <begin position="11"/>
        <end position="29"/>
    </location>
</feature>
<dbReference type="EMBL" id="AVOT02000219">
    <property type="protein sequence ID" value="MBW0461771.1"/>
    <property type="molecule type" value="Genomic_DNA"/>
</dbReference>
<evidence type="ECO:0000313" key="3">
    <source>
        <dbReference type="Proteomes" id="UP000765509"/>
    </source>
</evidence>
<accession>A0A9Q3GCG2</accession>
<evidence type="ECO:0000313" key="2">
    <source>
        <dbReference type="EMBL" id="MBW0461771.1"/>
    </source>
</evidence>
<feature type="region of interest" description="Disordered" evidence="1">
    <location>
        <begin position="122"/>
        <end position="167"/>
    </location>
</feature>
<feature type="compositionally biased region" description="Polar residues" evidence="1">
    <location>
        <begin position="1"/>
        <end position="10"/>
    </location>
</feature>
<comment type="caution">
    <text evidence="2">The sequence shown here is derived from an EMBL/GenBank/DDBJ whole genome shotgun (WGS) entry which is preliminary data.</text>
</comment>
<keyword evidence="3" id="KW-1185">Reference proteome</keyword>